<name>A0A5A7MRZ6_9PROT</name>
<dbReference type="AlphaFoldDB" id="A0A5A7MRZ6"/>
<comment type="caution">
    <text evidence="2">The sequence shown here is derived from an EMBL/GenBank/DDBJ whole genome shotgun (WGS) entry which is preliminary data.</text>
</comment>
<gene>
    <name evidence="2" type="ORF">JCM17844_21530</name>
</gene>
<keyword evidence="1" id="KW-0732">Signal</keyword>
<sequence>MARTGNNAFAHMFKMPKLWSFPLRMAGALFGALVCMAASAMAGDQDTYQKALDSVGGRAAIEAIARVEARLSGINYEPMENVVVETPIHTSDDKLRILWEPGSNRFRRETVLETIFPFKGSWTYQEVFNGSAGILTGRDGFRPSAEKQLAAARIGADLKEFWLFNPQFLLAHARPVEGASSQGSSAVEITLSLPDRPTSWRVRLDRERMLPVRLSVTEQDPVFGPVEVTATFSDWRELDGIMTPFRVVKRVDGAWCVRKSAKRCSITRPAKAMPSSCPTNRRPRLWMPLSQAGAGTWRIGSCVAPPWPPRRTPISHIRSSFSKSPKACSKYSAAAS</sequence>
<evidence type="ECO:0000313" key="2">
    <source>
        <dbReference type="EMBL" id="GEQ98516.1"/>
    </source>
</evidence>
<evidence type="ECO:0000313" key="3">
    <source>
        <dbReference type="Proteomes" id="UP000322084"/>
    </source>
</evidence>
<feature type="signal peptide" evidence="1">
    <location>
        <begin position="1"/>
        <end position="42"/>
    </location>
</feature>
<evidence type="ECO:0000256" key="1">
    <source>
        <dbReference type="SAM" id="SignalP"/>
    </source>
</evidence>
<reference evidence="2 3" key="1">
    <citation type="submission" date="2019-09" db="EMBL/GenBank/DDBJ databases">
        <title>NBRP : Genome information of microbial organism related human and environment.</title>
        <authorList>
            <person name="Hattori M."/>
            <person name="Oshima K."/>
            <person name="Inaba H."/>
            <person name="Suda W."/>
            <person name="Sakamoto M."/>
            <person name="Iino T."/>
            <person name="Kitahara M."/>
            <person name="Oshida Y."/>
            <person name="Iida T."/>
            <person name="Kudo T."/>
            <person name="Itoh T."/>
            <person name="Ohkuma M."/>
        </authorList>
    </citation>
    <scope>NUCLEOTIDE SEQUENCE [LARGE SCALE GENOMIC DNA]</scope>
    <source>
        <strain evidence="2 3">Hi-2</strain>
    </source>
</reference>
<dbReference type="EMBL" id="BKCL01000006">
    <property type="protein sequence ID" value="GEQ98516.1"/>
    <property type="molecule type" value="Genomic_DNA"/>
</dbReference>
<proteinExistence type="predicted"/>
<dbReference type="Proteomes" id="UP000322084">
    <property type="component" value="Unassembled WGS sequence"/>
</dbReference>
<dbReference type="RefSeq" id="WP_210431760.1">
    <property type="nucleotide sequence ID" value="NZ_BKCL01000006.1"/>
</dbReference>
<accession>A0A5A7MRZ6</accession>
<evidence type="ECO:0008006" key="4">
    <source>
        <dbReference type="Google" id="ProtNLM"/>
    </source>
</evidence>
<organism evidence="2 3">
    <name type="scientific">Iodidimonas gelatinilytica</name>
    <dbReference type="NCBI Taxonomy" id="1236966"/>
    <lineage>
        <taxon>Bacteria</taxon>
        <taxon>Pseudomonadati</taxon>
        <taxon>Pseudomonadota</taxon>
        <taxon>Alphaproteobacteria</taxon>
        <taxon>Iodidimonadales</taxon>
        <taxon>Iodidimonadaceae</taxon>
        <taxon>Iodidimonas</taxon>
    </lineage>
</organism>
<protein>
    <recommendedName>
        <fullName evidence="4">DUF2092 domain-containing protein</fullName>
    </recommendedName>
</protein>
<feature type="chain" id="PRO_5022888624" description="DUF2092 domain-containing protein" evidence="1">
    <location>
        <begin position="43"/>
        <end position="336"/>
    </location>
</feature>